<evidence type="ECO:0000256" key="2">
    <source>
        <dbReference type="HAMAP-Rule" id="MF_00669"/>
    </source>
</evidence>
<proteinExistence type="evidence at transcript level"/>
<comment type="caution">
    <text evidence="3">The sequence shown here is derived from an EMBL/GenBank/DDBJ whole genome shotgun (WGS) entry which is preliminary data.</text>
</comment>
<dbReference type="GO" id="GO:0030435">
    <property type="term" value="P:sporulation resulting in formation of a cellular spore"/>
    <property type="evidence" value="ECO:0007669"/>
    <property type="project" value="UniProtKB-KW"/>
</dbReference>
<keyword evidence="4" id="KW-1185">Reference proteome</keyword>
<dbReference type="InterPro" id="IPR017525">
    <property type="entry name" value="SspI"/>
</dbReference>
<dbReference type="OrthoDB" id="2453696at2"/>
<protein>
    <recommendedName>
        <fullName evidence="2">Small, acid-soluble spore protein I</fullName>
        <shortName evidence="2">SASP I</shortName>
    </recommendedName>
</protein>
<organism evidence="3 4">
    <name type="scientific">Jeotgalibacillus soli</name>
    <dbReference type="NCBI Taxonomy" id="889306"/>
    <lineage>
        <taxon>Bacteria</taxon>
        <taxon>Bacillati</taxon>
        <taxon>Bacillota</taxon>
        <taxon>Bacilli</taxon>
        <taxon>Bacillales</taxon>
        <taxon>Caryophanaceae</taxon>
        <taxon>Jeotgalibacillus</taxon>
    </lineage>
</organism>
<dbReference type="HAMAP" id="MF_00669">
    <property type="entry name" value="SspI"/>
    <property type="match status" value="1"/>
</dbReference>
<dbReference type="PATRIC" id="fig|889306.3.peg.3630"/>
<dbReference type="GO" id="GO:0030436">
    <property type="term" value="P:asexual sporulation"/>
    <property type="evidence" value="ECO:0007669"/>
    <property type="project" value="UniProtKB-UniRule"/>
</dbReference>
<dbReference type="Proteomes" id="UP000031938">
    <property type="component" value="Unassembled WGS sequence"/>
</dbReference>
<dbReference type="NCBIfam" id="TIGR03092">
    <property type="entry name" value="SASP_sspI"/>
    <property type="match status" value="1"/>
</dbReference>
<reference evidence="3 4" key="1">
    <citation type="submission" date="2015-01" db="EMBL/GenBank/DDBJ databases">
        <title>Genome sequencing of Jeotgalibacillus soli.</title>
        <authorList>
            <person name="Goh K.M."/>
            <person name="Chan K.-G."/>
            <person name="Yaakop A.S."/>
            <person name="Ee R."/>
            <person name="Gan H.M."/>
            <person name="Chan C.S."/>
        </authorList>
    </citation>
    <scope>NUCLEOTIDE SEQUENCE [LARGE SCALE GENOMIC DNA]</scope>
    <source>
        <strain evidence="3 4">P9</strain>
    </source>
</reference>
<evidence type="ECO:0000313" key="4">
    <source>
        <dbReference type="Proteomes" id="UP000031938"/>
    </source>
</evidence>
<comment type="subcellular location">
    <subcellularLocation>
        <location evidence="2">Spore core</location>
    </subcellularLocation>
</comment>
<dbReference type="STRING" id="889306.KP78_36140"/>
<accession>A0A0C2R0D7</accession>
<keyword evidence="1 2" id="KW-0749">Sporulation</keyword>
<comment type="similarity">
    <text evidence="2">Belongs to the SspI family.</text>
</comment>
<evidence type="ECO:0000313" key="3">
    <source>
        <dbReference type="EMBL" id="KIL43790.1"/>
    </source>
</evidence>
<comment type="induction">
    <text evidence="2">Expressed only in the forespore compartment of sporulating cells.</text>
</comment>
<gene>
    <name evidence="2" type="primary">sspI</name>
    <name evidence="3" type="ORF">KP78_36140</name>
</gene>
<name>A0A0C2R0D7_9BACL</name>
<sequence>MNLNIRGTVIQNVKENTPAQLEATIEDAIEGKEETLLPGLGVLFEMIWQKSSREDRDQMIKTLESGLTTA</sequence>
<evidence type="ECO:0000256" key="1">
    <source>
        <dbReference type="ARBA" id="ARBA00022969"/>
    </source>
</evidence>
<dbReference type="RefSeq" id="WP_041090688.1">
    <property type="nucleotide sequence ID" value="NZ_JXRP01000020.1"/>
</dbReference>
<dbReference type="Pfam" id="PF14098">
    <property type="entry name" value="SSPI"/>
    <property type="match status" value="1"/>
</dbReference>
<dbReference type="EMBL" id="JXRP01000020">
    <property type="protein sequence ID" value="KIL43790.1"/>
    <property type="molecule type" value="Genomic_DNA"/>
</dbReference>
<dbReference type="AlphaFoldDB" id="A0A0C2R0D7"/>